<keyword evidence="3" id="KW-0961">Cell wall biogenesis/degradation</keyword>
<evidence type="ECO:0000256" key="2">
    <source>
        <dbReference type="ARBA" id="ARBA00022884"/>
    </source>
</evidence>
<dbReference type="Proteomes" id="UP000179448">
    <property type="component" value="Unassembled WGS sequence"/>
</dbReference>
<organism evidence="4 5">
    <name type="scientific">Candidatus Nomurabacteria bacterium RIFCSPLOWO2_01_FULL_36_10b</name>
    <dbReference type="NCBI Taxonomy" id="1801766"/>
    <lineage>
        <taxon>Bacteria</taxon>
        <taxon>Candidatus Nomuraibacteriota</taxon>
    </lineage>
</organism>
<dbReference type="PANTHER" id="PTHR34654">
    <property type="entry name" value="UPF0109 PROTEIN SCO5592"/>
    <property type="match status" value="1"/>
</dbReference>
<dbReference type="Gene3D" id="3.30.300.20">
    <property type="match status" value="1"/>
</dbReference>
<gene>
    <name evidence="3" type="primary">khpA</name>
    <name evidence="4" type="ORF">A2997_01215</name>
</gene>
<keyword evidence="2 3" id="KW-0694">RNA-binding</keyword>
<dbReference type="PANTHER" id="PTHR34654:SF1">
    <property type="entry name" value="RNA-BINDING PROTEIN KHPA"/>
    <property type="match status" value="1"/>
</dbReference>
<dbReference type="GO" id="GO:0009252">
    <property type="term" value="P:peptidoglycan biosynthetic process"/>
    <property type="evidence" value="ECO:0007669"/>
    <property type="project" value="UniProtKB-UniRule"/>
</dbReference>
<dbReference type="GO" id="GO:0005737">
    <property type="term" value="C:cytoplasm"/>
    <property type="evidence" value="ECO:0007669"/>
    <property type="project" value="UniProtKB-SubCell"/>
</dbReference>
<sequence>MDPVQEFLDYVLKALVDKPELVKVDRKVDEMGVLLTVDVGQDDMGKIIGRSGATAKALRIILRVVGMKYQQRVNMKINEPSGGYRGNTTSHAANADDVDAAIADLKDDVGVV</sequence>
<evidence type="ECO:0000313" key="4">
    <source>
        <dbReference type="EMBL" id="OGI84101.1"/>
    </source>
</evidence>
<dbReference type="GO" id="GO:0003723">
    <property type="term" value="F:RNA binding"/>
    <property type="evidence" value="ECO:0007669"/>
    <property type="project" value="UniProtKB-UniRule"/>
</dbReference>
<dbReference type="STRING" id="1801766.A2997_01215"/>
<dbReference type="Pfam" id="PF13083">
    <property type="entry name" value="KH_KhpA-B"/>
    <property type="match status" value="1"/>
</dbReference>
<comment type="caution">
    <text evidence="4">The sequence shown here is derived from an EMBL/GenBank/DDBJ whole genome shotgun (WGS) entry which is preliminary data.</text>
</comment>
<dbReference type="AlphaFoldDB" id="A0A1F6WQF0"/>
<dbReference type="GO" id="GO:0071555">
    <property type="term" value="P:cell wall organization"/>
    <property type="evidence" value="ECO:0007669"/>
    <property type="project" value="UniProtKB-KW"/>
</dbReference>
<dbReference type="InterPro" id="IPR015946">
    <property type="entry name" value="KH_dom-like_a/b"/>
</dbReference>
<proteinExistence type="inferred from homology"/>
<comment type="function">
    <text evidence="3">A probable RNA chaperone. Forms a complex with KhpB which binds to cellular RNA and controls its expression. Plays a role in peptidoglycan (PG) homeostasis and cell length regulation.</text>
</comment>
<evidence type="ECO:0000256" key="3">
    <source>
        <dbReference type="HAMAP-Rule" id="MF_00088"/>
    </source>
</evidence>
<keyword evidence="3" id="KW-0133">Cell shape</keyword>
<comment type="subcellular location">
    <subcellularLocation>
        <location evidence="3">Cytoplasm</location>
    </subcellularLocation>
</comment>
<dbReference type="GO" id="GO:0008360">
    <property type="term" value="P:regulation of cell shape"/>
    <property type="evidence" value="ECO:0007669"/>
    <property type="project" value="UniProtKB-KW"/>
</dbReference>
<comment type="subunit">
    <text evidence="3">Forms a complex with KhpB.</text>
</comment>
<reference evidence="4 5" key="1">
    <citation type="journal article" date="2016" name="Nat. Commun.">
        <title>Thousands of microbial genomes shed light on interconnected biogeochemical processes in an aquifer system.</title>
        <authorList>
            <person name="Anantharaman K."/>
            <person name="Brown C.T."/>
            <person name="Hug L.A."/>
            <person name="Sharon I."/>
            <person name="Castelle C.J."/>
            <person name="Probst A.J."/>
            <person name="Thomas B.C."/>
            <person name="Singh A."/>
            <person name="Wilkins M.J."/>
            <person name="Karaoz U."/>
            <person name="Brodie E.L."/>
            <person name="Williams K.H."/>
            <person name="Hubbard S.S."/>
            <person name="Banfield J.F."/>
        </authorList>
    </citation>
    <scope>NUCLEOTIDE SEQUENCE [LARGE SCALE GENOMIC DNA]</scope>
</reference>
<evidence type="ECO:0000256" key="1">
    <source>
        <dbReference type="ARBA" id="ARBA00022490"/>
    </source>
</evidence>
<dbReference type="CDD" id="cd22533">
    <property type="entry name" value="KH-II_YlqC-like"/>
    <property type="match status" value="1"/>
</dbReference>
<dbReference type="HAMAP" id="MF_00088">
    <property type="entry name" value="KhpA"/>
    <property type="match status" value="1"/>
</dbReference>
<dbReference type="InterPro" id="IPR020627">
    <property type="entry name" value="KhpA"/>
</dbReference>
<protein>
    <recommendedName>
        <fullName evidence="3">RNA-binding protein KhpA</fullName>
    </recommendedName>
    <alternativeName>
        <fullName evidence="3">KH-domain protein A</fullName>
    </alternativeName>
</protein>
<keyword evidence="1 3" id="KW-0963">Cytoplasm</keyword>
<comment type="similarity">
    <text evidence="3">Belongs to the KhpA RNA-binding protein family.</text>
</comment>
<dbReference type="EMBL" id="MFUQ01000003">
    <property type="protein sequence ID" value="OGI84101.1"/>
    <property type="molecule type" value="Genomic_DNA"/>
</dbReference>
<accession>A0A1F6WQF0</accession>
<evidence type="ECO:0000313" key="5">
    <source>
        <dbReference type="Proteomes" id="UP000179448"/>
    </source>
</evidence>
<name>A0A1F6WQF0_9BACT</name>
<keyword evidence="3" id="KW-0143">Chaperone</keyword>